<dbReference type="HOGENOM" id="CLU_000445_14_6_9"/>
<keyword evidence="7" id="KW-0597">Phosphoprotein</keyword>
<dbReference type="InterPro" id="IPR046947">
    <property type="entry name" value="LytR-like"/>
</dbReference>
<dbReference type="STRING" id="1216932.CM240_3254"/>
<accession>W6S0D1</accession>
<keyword evidence="4" id="KW-0010">Activator</keyword>
<evidence type="ECO:0000313" key="10">
    <source>
        <dbReference type="EMBL" id="CDM70371.1"/>
    </source>
</evidence>
<dbReference type="PANTHER" id="PTHR37299">
    <property type="entry name" value="TRANSCRIPTIONAL REGULATOR-RELATED"/>
    <property type="match status" value="1"/>
</dbReference>
<keyword evidence="2" id="KW-0963">Cytoplasm</keyword>
<evidence type="ECO:0000313" key="11">
    <source>
        <dbReference type="Proteomes" id="UP000019426"/>
    </source>
</evidence>
<comment type="function">
    <text evidence="6">Required for high-level post-exponential phase expression of a series of secreted proteins.</text>
</comment>
<evidence type="ECO:0000259" key="8">
    <source>
        <dbReference type="PROSITE" id="PS50110"/>
    </source>
</evidence>
<dbReference type="Proteomes" id="UP000019426">
    <property type="component" value="Chromosome M2/40_rep2"/>
</dbReference>
<keyword evidence="3" id="KW-0902">Two-component regulatory system</keyword>
<gene>
    <name evidence="10" type="primary">agrA</name>
    <name evidence="10" type="ORF">CM240_3254</name>
</gene>
<feature type="domain" description="HTH LytTR-type" evidence="9">
    <location>
        <begin position="164"/>
        <end position="262"/>
    </location>
</feature>
<evidence type="ECO:0000256" key="1">
    <source>
        <dbReference type="ARBA" id="ARBA00018672"/>
    </source>
</evidence>
<dbReference type="SMART" id="SM00448">
    <property type="entry name" value="REC"/>
    <property type="match status" value="1"/>
</dbReference>
<dbReference type="SUPFAM" id="SSF52172">
    <property type="entry name" value="CheY-like"/>
    <property type="match status" value="1"/>
</dbReference>
<evidence type="ECO:0000256" key="5">
    <source>
        <dbReference type="ARBA" id="ARBA00024867"/>
    </source>
</evidence>
<dbReference type="AlphaFoldDB" id="W6S0D1"/>
<dbReference type="Pfam" id="PF00072">
    <property type="entry name" value="Response_reg"/>
    <property type="match status" value="1"/>
</dbReference>
<organism evidence="10 11">
    <name type="scientific">Clostridium bornimense</name>
    <dbReference type="NCBI Taxonomy" id="1216932"/>
    <lineage>
        <taxon>Bacteria</taxon>
        <taxon>Bacillati</taxon>
        <taxon>Bacillota</taxon>
        <taxon>Clostridia</taxon>
        <taxon>Eubacteriales</taxon>
        <taxon>Clostridiaceae</taxon>
        <taxon>Clostridium</taxon>
    </lineage>
</organism>
<dbReference type="CDD" id="cd17533">
    <property type="entry name" value="REC_LytTR_AgrA-like"/>
    <property type="match status" value="1"/>
</dbReference>
<reference evidence="10 11" key="1">
    <citation type="submission" date="2013-11" db="EMBL/GenBank/DDBJ databases">
        <title>Complete genome sequence of Clostridum sp. M2/40.</title>
        <authorList>
            <person name="Wibberg D."/>
            <person name="Puehler A."/>
            <person name="Schlueter A."/>
        </authorList>
    </citation>
    <scope>NUCLEOTIDE SEQUENCE [LARGE SCALE GENOMIC DNA]</scope>
    <source>
        <strain evidence="11">M2/40</strain>
    </source>
</reference>
<dbReference type="SMART" id="SM00850">
    <property type="entry name" value="LytTR"/>
    <property type="match status" value="1"/>
</dbReference>
<evidence type="ECO:0000256" key="6">
    <source>
        <dbReference type="ARBA" id="ARBA00037164"/>
    </source>
</evidence>
<dbReference type="EMBL" id="HG917869">
    <property type="protein sequence ID" value="CDM70371.1"/>
    <property type="molecule type" value="Genomic_DNA"/>
</dbReference>
<dbReference type="KEGG" id="clt:CM240_3254"/>
<dbReference type="PROSITE" id="PS50930">
    <property type="entry name" value="HTH_LYTTR"/>
    <property type="match status" value="1"/>
</dbReference>
<dbReference type="GO" id="GO:0003677">
    <property type="term" value="F:DNA binding"/>
    <property type="evidence" value="ECO:0007669"/>
    <property type="project" value="InterPro"/>
</dbReference>
<evidence type="ECO:0000256" key="3">
    <source>
        <dbReference type="ARBA" id="ARBA00023012"/>
    </source>
</evidence>
<dbReference type="Gene3D" id="3.40.50.2300">
    <property type="match status" value="1"/>
</dbReference>
<dbReference type="PANTHER" id="PTHR37299:SF3">
    <property type="entry name" value="STAGE 0 SPORULATION PROTEIN A HOMOLOG"/>
    <property type="match status" value="1"/>
</dbReference>
<evidence type="ECO:0000259" key="9">
    <source>
        <dbReference type="PROSITE" id="PS50930"/>
    </source>
</evidence>
<dbReference type="InterPro" id="IPR007492">
    <property type="entry name" value="LytTR_DNA-bd_dom"/>
</dbReference>
<evidence type="ECO:0000256" key="4">
    <source>
        <dbReference type="ARBA" id="ARBA00023159"/>
    </source>
</evidence>
<dbReference type="GO" id="GO:0000156">
    <property type="term" value="F:phosphorelay response regulator activity"/>
    <property type="evidence" value="ECO:0007669"/>
    <property type="project" value="InterPro"/>
</dbReference>
<dbReference type="InterPro" id="IPR001789">
    <property type="entry name" value="Sig_transdc_resp-reg_receiver"/>
</dbReference>
<dbReference type="Pfam" id="PF04397">
    <property type="entry name" value="LytTR"/>
    <property type="match status" value="1"/>
</dbReference>
<sequence>MNNNTIYDKIIYNVFHWGEDGMIKIFICEDNKEQKEKFKDIISNIIMIENYDMEIELVTDDPYIVLDKLKNNTVTGLYFLDVDLRSSINGIQLAEQIRKYDPRGFIVFITTHAEMSYLTFMYKVEAMDYIIKDNYKNIGDRIKACIKNALDKYKIKSSELQKVFSVKLDDRIINVDFNDIIFFETSTTIHKVILNCTNRQVEFYSNMKEVYKMLDERFCRCHTSFIINKDKIKEIDKKNRIIYMITGDECLASTRGIKKLLG</sequence>
<name>W6S0D1_9CLOT</name>
<comment type="function">
    <text evidence="5">May play the central regulatory role in sporulation. It may be an element of the effector pathway responsible for the activation of sporulation genes in response to nutritional stress. Spo0A may act in concert with spo0H (a sigma factor) to control the expression of some genes that are critical to the sporulation process.</text>
</comment>
<keyword evidence="11" id="KW-1185">Reference proteome</keyword>
<dbReference type="InterPro" id="IPR011006">
    <property type="entry name" value="CheY-like_superfamily"/>
</dbReference>
<evidence type="ECO:0000256" key="2">
    <source>
        <dbReference type="ARBA" id="ARBA00022490"/>
    </source>
</evidence>
<evidence type="ECO:0000256" key="7">
    <source>
        <dbReference type="PROSITE-ProRule" id="PRU00169"/>
    </source>
</evidence>
<dbReference type="Gene3D" id="2.40.50.1020">
    <property type="entry name" value="LytTr DNA-binding domain"/>
    <property type="match status" value="1"/>
</dbReference>
<dbReference type="PROSITE" id="PS50110">
    <property type="entry name" value="RESPONSE_REGULATORY"/>
    <property type="match status" value="1"/>
</dbReference>
<protein>
    <recommendedName>
        <fullName evidence="1">Stage 0 sporulation protein A homolog</fullName>
    </recommendedName>
</protein>
<dbReference type="eggNOG" id="COG3279">
    <property type="taxonomic scope" value="Bacteria"/>
</dbReference>
<dbReference type="PATRIC" id="fig|1216932.3.peg.3228"/>
<feature type="modified residue" description="4-aspartylphosphate" evidence="7">
    <location>
        <position position="81"/>
    </location>
</feature>
<feature type="domain" description="Response regulatory" evidence="8">
    <location>
        <begin position="24"/>
        <end position="147"/>
    </location>
</feature>
<proteinExistence type="predicted"/>